<dbReference type="EMBL" id="FOAS01000019">
    <property type="protein sequence ID" value="SEL72762.1"/>
    <property type="molecule type" value="Genomic_DNA"/>
</dbReference>
<dbReference type="STRING" id="1429083.GCA_001885685_02509"/>
<dbReference type="Proteomes" id="UP000185766">
    <property type="component" value="Unassembled WGS sequence"/>
</dbReference>
<evidence type="ECO:0000313" key="2">
    <source>
        <dbReference type="Proteomes" id="UP000185766"/>
    </source>
</evidence>
<keyword evidence="2" id="KW-1185">Reference proteome</keyword>
<accession>A0A1H7SJI3</accession>
<organism evidence="1 2">
    <name type="scientific">Atopomonas hussainii</name>
    <dbReference type="NCBI Taxonomy" id="1429083"/>
    <lineage>
        <taxon>Bacteria</taxon>
        <taxon>Pseudomonadati</taxon>
        <taxon>Pseudomonadota</taxon>
        <taxon>Gammaproteobacteria</taxon>
        <taxon>Pseudomonadales</taxon>
        <taxon>Pseudomonadaceae</taxon>
        <taxon>Atopomonas</taxon>
    </lineage>
</organism>
<proteinExistence type="predicted"/>
<dbReference type="AlphaFoldDB" id="A0A1H7SJI3"/>
<gene>
    <name evidence="1" type="ORF">SAMN05216214_11940</name>
</gene>
<dbReference type="RefSeq" id="WP_074870434.1">
    <property type="nucleotide sequence ID" value="NZ_FOAS01000019.1"/>
</dbReference>
<dbReference type="Gene3D" id="3.40.190.10">
    <property type="entry name" value="Periplasmic binding protein-like II"/>
    <property type="match status" value="2"/>
</dbReference>
<evidence type="ECO:0000313" key="1">
    <source>
        <dbReference type="EMBL" id="SEL72762.1"/>
    </source>
</evidence>
<reference evidence="1 2" key="1">
    <citation type="submission" date="2016-10" db="EMBL/GenBank/DDBJ databases">
        <authorList>
            <person name="de Groot N.N."/>
        </authorList>
    </citation>
    <scope>NUCLEOTIDE SEQUENCE [LARGE SCALE GENOMIC DNA]</scope>
    <source>
        <strain evidence="1 2">JCM 19513</strain>
    </source>
</reference>
<name>A0A1H7SJI3_9GAMM</name>
<sequence length="249" mass="28059">MTLCIEDADYSPFILPDVPAQHAGVLPALAMHAAEQTQQPLKLIRHPWKRCIDMVQKGQVDLILAAIWLPERDVWGQYPKHANAPSGPPDRSKRLWTAEYPVFVANNSSLTYDGKAFNATKVGLAGPPGYVVTKRLAAMGLLYAQPLMPATGLRLVALERLDGYAVERHIGTHLLYQQNLQNKVRTLSPVFQRDDWYVVFSYPFAEQHPEQVAAFYAALEQARERFGQALLERHLNQAKRQYSATTTPR</sequence>
<protein>
    <submittedName>
        <fullName evidence="1">Polar amino acid transport system substrate-binding protein</fullName>
    </submittedName>
</protein>
<dbReference type="SUPFAM" id="SSF53850">
    <property type="entry name" value="Periplasmic binding protein-like II"/>
    <property type="match status" value="1"/>
</dbReference>